<evidence type="ECO:0000313" key="2">
    <source>
        <dbReference type="EMBL" id="KAK5864878.1"/>
    </source>
</evidence>
<keyword evidence="3" id="KW-1185">Reference proteome</keyword>
<feature type="region of interest" description="Disordered" evidence="1">
    <location>
        <begin position="47"/>
        <end position="70"/>
    </location>
</feature>
<evidence type="ECO:0000313" key="3">
    <source>
        <dbReference type="Proteomes" id="UP001346869"/>
    </source>
</evidence>
<comment type="caution">
    <text evidence="2">The sequence shown here is derived from an EMBL/GenBank/DDBJ whole genome shotgun (WGS) entry which is preliminary data.</text>
</comment>
<feature type="region of interest" description="Disordered" evidence="1">
    <location>
        <begin position="1"/>
        <end position="20"/>
    </location>
</feature>
<dbReference type="AlphaFoldDB" id="A0AAN8ARX8"/>
<accession>A0AAN8ARX8</accession>
<name>A0AAN8ARX8_ELEMC</name>
<dbReference type="EMBL" id="JAUZQC010000010">
    <property type="protein sequence ID" value="KAK5864878.1"/>
    <property type="molecule type" value="Genomic_DNA"/>
</dbReference>
<evidence type="ECO:0000256" key="1">
    <source>
        <dbReference type="SAM" id="MobiDB-lite"/>
    </source>
</evidence>
<proteinExistence type="predicted"/>
<reference evidence="2 3" key="1">
    <citation type="journal article" date="2023" name="Genes (Basel)">
        <title>Chromosome-Level Genome Assembly and Circadian Gene Repertoire of the Patagonia Blennie Eleginops maclovinus-The Closest Ancestral Proxy of Antarctic Cryonotothenioids.</title>
        <authorList>
            <person name="Cheng C.C."/>
            <person name="Rivera-Colon A.G."/>
            <person name="Minhas B.F."/>
            <person name="Wilson L."/>
            <person name="Rayamajhi N."/>
            <person name="Vargas-Chacoff L."/>
            <person name="Catchen J.M."/>
        </authorList>
    </citation>
    <scope>NUCLEOTIDE SEQUENCE [LARGE SCALE GENOMIC DNA]</scope>
    <source>
        <strain evidence="2">JMC-PN-2008</strain>
    </source>
</reference>
<sequence>MGKRMCTGNDEIEGRSSPHYEKCSLVIQISPPLELSSSDWIRLGLRTQGTEQAAERAGREPGRHRPDMPT</sequence>
<protein>
    <submittedName>
        <fullName evidence="2">Uncharacterized protein</fullName>
    </submittedName>
</protein>
<feature type="compositionally biased region" description="Basic and acidic residues" evidence="1">
    <location>
        <begin position="53"/>
        <end position="70"/>
    </location>
</feature>
<dbReference type="Proteomes" id="UP001346869">
    <property type="component" value="Unassembled WGS sequence"/>
</dbReference>
<reference evidence="2 3" key="2">
    <citation type="journal article" date="2023" name="Mol. Biol. Evol.">
        <title>Genomics of Secondarily Temperate Adaptation in the Only Non-Antarctic Icefish.</title>
        <authorList>
            <person name="Rivera-Colon A.G."/>
            <person name="Rayamajhi N."/>
            <person name="Minhas B.F."/>
            <person name="Madrigal G."/>
            <person name="Bilyk K.T."/>
            <person name="Yoon V."/>
            <person name="Hune M."/>
            <person name="Gregory S."/>
            <person name="Cheng C.H.C."/>
            <person name="Catchen J.M."/>
        </authorList>
    </citation>
    <scope>NUCLEOTIDE SEQUENCE [LARGE SCALE GENOMIC DNA]</scope>
    <source>
        <strain evidence="2">JMC-PN-2008</strain>
    </source>
</reference>
<gene>
    <name evidence="2" type="ORF">PBY51_016084</name>
</gene>
<organism evidence="2 3">
    <name type="scientific">Eleginops maclovinus</name>
    <name type="common">Patagonian blennie</name>
    <name type="synonym">Eleginus maclovinus</name>
    <dbReference type="NCBI Taxonomy" id="56733"/>
    <lineage>
        <taxon>Eukaryota</taxon>
        <taxon>Metazoa</taxon>
        <taxon>Chordata</taxon>
        <taxon>Craniata</taxon>
        <taxon>Vertebrata</taxon>
        <taxon>Euteleostomi</taxon>
        <taxon>Actinopterygii</taxon>
        <taxon>Neopterygii</taxon>
        <taxon>Teleostei</taxon>
        <taxon>Neoteleostei</taxon>
        <taxon>Acanthomorphata</taxon>
        <taxon>Eupercaria</taxon>
        <taxon>Perciformes</taxon>
        <taxon>Notothenioidei</taxon>
        <taxon>Eleginopidae</taxon>
        <taxon>Eleginops</taxon>
    </lineage>
</organism>